<feature type="domain" description="Glutathione S-transferase UstS-like C-terminal" evidence="1">
    <location>
        <begin position="10"/>
        <end position="38"/>
    </location>
</feature>
<name>A0A9E6R8B0_9HYPH</name>
<accession>A0A9E6R8B0</accession>
<dbReference type="Proteomes" id="UP000825701">
    <property type="component" value="Chromosome"/>
</dbReference>
<dbReference type="InterPro" id="IPR054416">
    <property type="entry name" value="GST_UstS-like_C"/>
</dbReference>
<reference evidence="2" key="1">
    <citation type="submission" date="2021-08" db="EMBL/GenBank/DDBJ databases">
        <authorList>
            <person name="Zhang H."/>
            <person name="Xu M."/>
            <person name="Yu Z."/>
            <person name="Yang L."/>
            <person name="Cai Y."/>
        </authorList>
    </citation>
    <scope>NUCLEOTIDE SEQUENCE</scope>
    <source>
        <strain evidence="2">CHL1</strain>
    </source>
</reference>
<evidence type="ECO:0000259" key="1">
    <source>
        <dbReference type="Pfam" id="PF22041"/>
    </source>
</evidence>
<dbReference type="KEGG" id="cmet:K6K41_26370"/>
<protein>
    <recommendedName>
        <fullName evidence="1">Glutathione S-transferase UstS-like C-terminal domain-containing protein</fullName>
    </recommendedName>
</protein>
<evidence type="ECO:0000313" key="3">
    <source>
        <dbReference type="Proteomes" id="UP000825701"/>
    </source>
</evidence>
<dbReference type="EMBL" id="CP081869">
    <property type="protein sequence ID" value="QZO00053.1"/>
    <property type="molecule type" value="Genomic_DNA"/>
</dbReference>
<keyword evidence="3" id="KW-1185">Reference proteome</keyword>
<dbReference type="Pfam" id="PF22041">
    <property type="entry name" value="GST_C_7"/>
    <property type="match status" value="1"/>
</dbReference>
<sequence length="68" mass="7672">MTPIKILLRQQPFLGGDEPLFADMLIAGLFQWARVVGAVDYLDGEDKLAAWFSRLEDRYGETLAKTRG</sequence>
<organism evidence="2 3">
    <name type="scientific">Chenggangzhangella methanolivorans</name>
    <dbReference type="NCBI Taxonomy" id="1437009"/>
    <lineage>
        <taxon>Bacteria</taxon>
        <taxon>Pseudomonadati</taxon>
        <taxon>Pseudomonadota</taxon>
        <taxon>Alphaproteobacteria</taxon>
        <taxon>Hyphomicrobiales</taxon>
        <taxon>Methylopilaceae</taxon>
        <taxon>Chenggangzhangella</taxon>
    </lineage>
</organism>
<evidence type="ECO:0000313" key="2">
    <source>
        <dbReference type="EMBL" id="QZO00053.1"/>
    </source>
</evidence>
<dbReference type="SUPFAM" id="SSF47616">
    <property type="entry name" value="GST C-terminal domain-like"/>
    <property type="match status" value="1"/>
</dbReference>
<dbReference type="InterPro" id="IPR036282">
    <property type="entry name" value="Glutathione-S-Trfase_C_sf"/>
</dbReference>
<gene>
    <name evidence="2" type="ORF">K6K41_26370</name>
</gene>
<dbReference type="AlphaFoldDB" id="A0A9E6R8B0"/>
<proteinExistence type="predicted"/>
<dbReference type="Gene3D" id="1.20.1050.10">
    <property type="match status" value="1"/>
</dbReference>